<dbReference type="EMBL" id="CM023479">
    <property type="protein sequence ID" value="KAH7974140.1"/>
    <property type="molecule type" value="Genomic_DNA"/>
</dbReference>
<evidence type="ECO:0000313" key="2">
    <source>
        <dbReference type="Proteomes" id="UP000821865"/>
    </source>
</evidence>
<gene>
    <name evidence="1" type="ORF">HPB49_010459</name>
</gene>
<sequence length="103" mass="11218">MVNIVQSHQLCVHRTPKGPGTRGHQSHPTATLNVLLSPEHNLIVASTREAQTADQLLGDFELQADKGKMAAHGHLKQHGEDGCYSVVMVANNETTDTLRQSLQ</sequence>
<accession>A0ACB8DNN8</accession>
<name>A0ACB8DNN8_DERSI</name>
<proteinExistence type="predicted"/>
<evidence type="ECO:0000313" key="1">
    <source>
        <dbReference type="EMBL" id="KAH7974140.1"/>
    </source>
</evidence>
<protein>
    <submittedName>
        <fullName evidence="1">Uncharacterized protein</fullName>
    </submittedName>
</protein>
<dbReference type="Proteomes" id="UP000821865">
    <property type="component" value="Chromosome 10"/>
</dbReference>
<keyword evidence="2" id="KW-1185">Reference proteome</keyword>
<organism evidence="1 2">
    <name type="scientific">Dermacentor silvarum</name>
    <name type="common">Tick</name>
    <dbReference type="NCBI Taxonomy" id="543639"/>
    <lineage>
        <taxon>Eukaryota</taxon>
        <taxon>Metazoa</taxon>
        <taxon>Ecdysozoa</taxon>
        <taxon>Arthropoda</taxon>
        <taxon>Chelicerata</taxon>
        <taxon>Arachnida</taxon>
        <taxon>Acari</taxon>
        <taxon>Parasitiformes</taxon>
        <taxon>Ixodida</taxon>
        <taxon>Ixodoidea</taxon>
        <taxon>Ixodidae</taxon>
        <taxon>Rhipicephalinae</taxon>
        <taxon>Dermacentor</taxon>
    </lineage>
</organism>
<comment type="caution">
    <text evidence="1">The sequence shown here is derived from an EMBL/GenBank/DDBJ whole genome shotgun (WGS) entry which is preliminary data.</text>
</comment>
<reference evidence="1" key="1">
    <citation type="submission" date="2020-05" db="EMBL/GenBank/DDBJ databases">
        <title>Large-scale comparative analyses of tick genomes elucidate their genetic diversity and vector capacities.</title>
        <authorList>
            <person name="Jia N."/>
            <person name="Wang J."/>
            <person name="Shi W."/>
            <person name="Du L."/>
            <person name="Sun Y."/>
            <person name="Zhan W."/>
            <person name="Jiang J."/>
            <person name="Wang Q."/>
            <person name="Zhang B."/>
            <person name="Ji P."/>
            <person name="Sakyi L.B."/>
            <person name="Cui X."/>
            <person name="Yuan T."/>
            <person name="Jiang B."/>
            <person name="Yang W."/>
            <person name="Lam T.T.-Y."/>
            <person name="Chang Q."/>
            <person name="Ding S."/>
            <person name="Wang X."/>
            <person name="Zhu J."/>
            <person name="Ruan X."/>
            <person name="Zhao L."/>
            <person name="Wei J."/>
            <person name="Que T."/>
            <person name="Du C."/>
            <person name="Cheng J."/>
            <person name="Dai P."/>
            <person name="Han X."/>
            <person name="Huang E."/>
            <person name="Gao Y."/>
            <person name="Liu J."/>
            <person name="Shao H."/>
            <person name="Ye R."/>
            <person name="Li L."/>
            <person name="Wei W."/>
            <person name="Wang X."/>
            <person name="Wang C."/>
            <person name="Yang T."/>
            <person name="Huo Q."/>
            <person name="Li W."/>
            <person name="Guo W."/>
            <person name="Chen H."/>
            <person name="Zhou L."/>
            <person name="Ni X."/>
            <person name="Tian J."/>
            <person name="Zhou Y."/>
            <person name="Sheng Y."/>
            <person name="Liu T."/>
            <person name="Pan Y."/>
            <person name="Xia L."/>
            <person name="Li J."/>
            <person name="Zhao F."/>
            <person name="Cao W."/>
        </authorList>
    </citation>
    <scope>NUCLEOTIDE SEQUENCE</scope>
    <source>
        <strain evidence="1">Dsil-2018</strain>
    </source>
</reference>